<dbReference type="GO" id="GO:0005634">
    <property type="term" value="C:nucleus"/>
    <property type="evidence" value="ECO:0007669"/>
    <property type="project" value="UniProtKB-SubCell"/>
</dbReference>
<accession>A0A8S4GCM6</accession>
<dbReference type="SMART" id="SM00355">
    <property type="entry name" value="ZnF_C2H2"/>
    <property type="match status" value="5"/>
</dbReference>
<dbReference type="Proteomes" id="UP000653454">
    <property type="component" value="Unassembled WGS sequence"/>
</dbReference>
<feature type="domain" description="C2H2-type" evidence="8">
    <location>
        <begin position="153"/>
        <end position="181"/>
    </location>
</feature>
<evidence type="ECO:0000256" key="6">
    <source>
        <dbReference type="ARBA" id="ARBA00023242"/>
    </source>
</evidence>
<evidence type="ECO:0000256" key="7">
    <source>
        <dbReference type="PROSITE-ProRule" id="PRU00042"/>
    </source>
</evidence>
<protein>
    <submittedName>
        <fullName evidence="9">(diamondback moth) hypothetical protein</fullName>
    </submittedName>
</protein>
<dbReference type="EMBL" id="CAJHNJ030000149">
    <property type="protein sequence ID" value="CAG9136592.1"/>
    <property type="molecule type" value="Genomic_DNA"/>
</dbReference>
<keyword evidence="2" id="KW-0479">Metal-binding</keyword>
<keyword evidence="3" id="KW-0677">Repeat</keyword>
<organism evidence="9 10">
    <name type="scientific">Plutella xylostella</name>
    <name type="common">Diamondback moth</name>
    <name type="synonym">Plutella maculipennis</name>
    <dbReference type="NCBI Taxonomy" id="51655"/>
    <lineage>
        <taxon>Eukaryota</taxon>
        <taxon>Metazoa</taxon>
        <taxon>Ecdysozoa</taxon>
        <taxon>Arthropoda</taxon>
        <taxon>Hexapoda</taxon>
        <taxon>Insecta</taxon>
        <taxon>Pterygota</taxon>
        <taxon>Neoptera</taxon>
        <taxon>Endopterygota</taxon>
        <taxon>Lepidoptera</taxon>
        <taxon>Glossata</taxon>
        <taxon>Ditrysia</taxon>
        <taxon>Yponomeutoidea</taxon>
        <taxon>Plutellidae</taxon>
        <taxon>Plutella</taxon>
    </lineage>
</organism>
<evidence type="ECO:0000256" key="3">
    <source>
        <dbReference type="ARBA" id="ARBA00022737"/>
    </source>
</evidence>
<dbReference type="Pfam" id="PF00096">
    <property type="entry name" value="zf-C2H2"/>
    <property type="match status" value="3"/>
</dbReference>
<evidence type="ECO:0000256" key="1">
    <source>
        <dbReference type="ARBA" id="ARBA00004123"/>
    </source>
</evidence>
<feature type="domain" description="C2H2-type" evidence="8">
    <location>
        <begin position="68"/>
        <end position="95"/>
    </location>
</feature>
<keyword evidence="10" id="KW-1185">Reference proteome</keyword>
<dbReference type="Gene3D" id="3.30.160.60">
    <property type="entry name" value="Classic Zinc Finger"/>
    <property type="match status" value="3"/>
</dbReference>
<keyword evidence="5" id="KW-0862">Zinc</keyword>
<dbReference type="AlphaFoldDB" id="A0A8S4GCM6"/>
<name>A0A8S4GCM6_PLUXY</name>
<dbReference type="PANTHER" id="PTHR24379">
    <property type="entry name" value="KRAB AND ZINC FINGER DOMAIN-CONTAINING"/>
    <property type="match status" value="1"/>
</dbReference>
<feature type="domain" description="C2H2-type" evidence="8">
    <location>
        <begin position="124"/>
        <end position="152"/>
    </location>
</feature>
<gene>
    <name evidence="9" type="ORF">PLXY2_LOCUS14849</name>
</gene>
<dbReference type="InterPro" id="IPR013087">
    <property type="entry name" value="Znf_C2H2_type"/>
</dbReference>
<keyword evidence="6" id="KW-0539">Nucleus</keyword>
<dbReference type="SUPFAM" id="SSF57667">
    <property type="entry name" value="beta-beta-alpha zinc fingers"/>
    <property type="match status" value="3"/>
</dbReference>
<comment type="subcellular location">
    <subcellularLocation>
        <location evidence="1">Nucleus</location>
    </subcellularLocation>
</comment>
<keyword evidence="4 7" id="KW-0863">Zinc-finger</keyword>
<comment type="caution">
    <text evidence="9">The sequence shown here is derived from an EMBL/GenBank/DDBJ whole genome shotgun (WGS) entry which is preliminary data.</text>
</comment>
<evidence type="ECO:0000313" key="10">
    <source>
        <dbReference type="Proteomes" id="UP000653454"/>
    </source>
</evidence>
<evidence type="ECO:0000256" key="4">
    <source>
        <dbReference type="ARBA" id="ARBA00022771"/>
    </source>
</evidence>
<sequence>MENVCSVADKCKEVHKSRIKVEEFYDDTDDIFSNEICDEMKEKEISTQTKKSQNDEPTRELVRTKKQFLCDHCGKICPSPAHLRLHMSTHYNIFPFKCDECPYKGRTKTLLNLHKKTHLDVKPCKCMYCPRTMTTIGNLKKHIARVHSTARPFECSICEKRFKIKSDLNKHINFIHENRGFMECEICKKAFRKKHLRKHQFRIHKIQREKIYPSKVPSYILCSRTTGDQELASTEVIEQNPVV</sequence>
<evidence type="ECO:0000256" key="5">
    <source>
        <dbReference type="ARBA" id="ARBA00022833"/>
    </source>
</evidence>
<evidence type="ECO:0000259" key="8">
    <source>
        <dbReference type="PROSITE" id="PS50157"/>
    </source>
</evidence>
<evidence type="ECO:0000256" key="2">
    <source>
        <dbReference type="ARBA" id="ARBA00022723"/>
    </source>
</evidence>
<dbReference type="PROSITE" id="PS00028">
    <property type="entry name" value="ZINC_FINGER_C2H2_1"/>
    <property type="match status" value="3"/>
</dbReference>
<feature type="domain" description="C2H2-type" evidence="8">
    <location>
        <begin position="96"/>
        <end position="123"/>
    </location>
</feature>
<evidence type="ECO:0000313" key="9">
    <source>
        <dbReference type="EMBL" id="CAG9136592.1"/>
    </source>
</evidence>
<dbReference type="InterPro" id="IPR036236">
    <property type="entry name" value="Znf_C2H2_sf"/>
</dbReference>
<dbReference type="PANTHER" id="PTHR24379:SF121">
    <property type="entry name" value="C2H2-TYPE DOMAIN-CONTAINING PROTEIN"/>
    <property type="match status" value="1"/>
</dbReference>
<dbReference type="PROSITE" id="PS50157">
    <property type="entry name" value="ZINC_FINGER_C2H2_2"/>
    <property type="match status" value="4"/>
</dbReference>
<proteinExistence type="predicted"/>
<dbReference type="GO" id="GO:0008270">
    <property type="term" value="F:zinc ion binding"/>
    <property type="evidence" value="ECO:0007669"/>
    <property type="project" value="UniProtKB-KW"/>
</dbReference>
<reference evidence="9" key="1">
    <citation type="submission" date="2020-11" db="EMBL/GenBank/DDBJ databases">
        <authorList>
            <person name="Whiteford S."/>
        </authorList>
    </citation>
    <scope>NUCLEOTIDE SEQUENCE</scope>
</reference>
<dbReference type="FunFam" id="3.30.160.60:FF:000145">
    <property type="entry name" value="Zinc finger protein 574"/>
    <property type="match status" value="1"/>
</dbReference>